<name>A0ABS6FEF0_9FIRM</name>
<protein>
    <submittedName>
        <fullName evidence="1">RusA family crossover junction endodeoxyribonuclease</fullName>
        <ecNumber evidence="1">3.1.22.4</ecNumber>
    </submittedName>
</protein>
<keyword evidence="2" id="KW-1185">Reference proteome</keyword>
<keyword evidence="1" id="KW-0378">Hydrolase</keyword>
<dbReference type="Proteomes" id="UP000787672">
    <property type="component" value="Unassembled WGS sequence"/>
</dbReference>
<sequence>MRITIPGRPITKKNSMRLVQSGGRTFPVPSKQFAEYQERAGYFIPCKWTAISFPVNIRCLYYMPTHGKVDLTNLLEATCDILVHYGVIQDDHSGIVTSHDGSRVRYDKENPRVEIEITEACQ</sequence>
<proteinExistence type="predicted"/>
<dbReference type="RefSeq" id="WP_216633068.1">
    <property type="nucleotide sequence ID" value="NZ_JAHLQN010000001.1"/>
</dbReference>
<reference evidence="1 2" key="1">
    <citation type="submission" date="2021-06" db="EMBL/GenBank/DDBJ databases">
        <authorList>
            <person name="Sun Q."/>
            <person name="Li D."/>
        </authorList>
    </citation>
    <scope>NUCLEOTIDE SEQUENCE [LARGE SCALE GENOMIC DNA]</scope>
    <source>
        <strain evidence="1 2">MSJ-2</strain>
    </source>
</reference>
<comment type="caution">
    <text evidence="1">The sequence shown here is derived from an EMBL/GenBank/DDBJ whole genome shotgun (WGS) entry which is preliminary data.</text>
</comment>
<accession>A0ABS6FEF0</accession>
<dbReference type="Pfam" id="PF05866">
    <property type="entry name" value="RusA"/>
    <property type="match status" value="1"/>
</dbReference>
<dbReference type="EC" id="3.1.22.4" evidence="1"/>
<dbReference type="GO" id="GO:0016787">
    <property type="term" value="F:hydrolase activity"/>
    <property type="evidence" value="ECO:0007669"/>
    <property type="project" value="UniProtKB-KW"/>
</dbReference>
<dbReference type="InterPro" id="IPR008822">
    <property type="entry name" value="Endonuclease_RusA-like"/>
</dbReference>
<evidence type="ECO:0000313" key="1">
    <source>
        <dbReference type="EMBL" id="MBU5627730.1"/>
    </source>
</evidence>
<evidence type="ECO:0000313" key="2">
    <source>
        <dbReference type="Proteomes" id="UP000787672"/>
    </source>
</evidence>
<organism evidence="1 2">
    <name type="scientific">Dysosmobacter acutus</name>
    <dbReference type="NCBI Taxonomy" id="2841504"/>
    <lineage>
        <taxon>Bacteria</taxon>
        <taxon>Bacillati</taxon>
        <taxon>Bacillota</taxon>
        <taxon>Clostridia</taxon>
        <taxon>Eubacteriales</taxon>
        <taxon>Oscillospiraceae</taxon>
        <taxon>Dysosmobacter</taxon>
    </lineage>
</organism>
<gene>
    <name evidence="1" type="ORF">KQI82_12500</name>
</gene>
<dbReference type="EMBL" id="JAHLQN010000001">
    <property type="protein sequence ID" value="MBU5627730.1"/>
    <property type="molecule type" value="Genomic_DNA"/>
</dbReference>